<dbReference type="STRING" id="765420.OSCT_0144"/>
<dbReference type="Proteomes" id="UP000054010">
    <property type="component" value="Unassembled WGS sequence"/>
</dbReference>
<feature type="chain" id="PRO_5003146885" evidence="1">
    <location>
        <begin position="20"/>
        <end position="318"/>
    </location>
</feature>
<dbReference type="EMBL" id="ADVR01000003">
    <property type="protein sequence ID" value="EFO81995.1"/>
    <property type="molecule type" value="Genomic_DNA"/>
</dbReference>
<organism evidence="2 3">
    <name type="scientific">Oscillochloris trichoides DG-6</name>
    <dbReference type="NCBI Taxonomy" id="765420"/>
    <lineage>
        <taxon>Bacteria</taxon>
        <taxon>Bacillati</taxon>
        <taxon>Chloroflexota</taxon>
        <taxon>Chloroflexia</taxon>
        <taxon>Chloroflexales</taxon>
        <taxon>Chloroflexineae</taxon>
        <taxon>Oscillochloridaceae</taxon>
        <taxon>Oscillochloris</taxon>
    </lineage>
</organism>
<reference evidence="2 3" key="1">
    <citation type="journal article" date="2011" name="J. Bacteriol.">
        <title>Draft genome sequence of the anoxygenic filamentous phototrophic bacterium Oscillochloris trichoides subsp. DG-6.</title>
        <authorList>
            <person name="Kuznetsov B.B."/>
            <person name="Ivanovsky R.N."/>
            <person name="Keppen O.I."/>
            <person name="Sukhacheva M.V."/>
            <person name="Bumazhkin B.K."/>
            <person name="Patutina E.O."/>
            <person name="Beletsky A.V."/>
            <person name="Mardanov A.V."/>
            <person name="Baslerov R.V."/>
            <person name="Panteleeva A.N."/>
            <person name="Kolganova T.V."/>
            <person name="Ravin N.V."/>
            <person name="Skryabin K.G."/>
        </authorList>
    </citation>
    <scope>NUCLEOTIDE SEQUENCE [LARGE SCALE GENOMIC DNA]</scope>
    <source>
        <strain evidence="2 3">DG-6</strain>
    </source>
</reference>
<keyword evidence="1" id="KW-0732">Signal</keyword>
<evidence type="ECO:0000313" key="3">
    <source>
        <dbReference type="Proteomes" id="UP000054010"/>
    </source>
</evidence>
<name>E1I9Z3_9CHLR</name>
<accession>E1I9Z3</accession>
<evidence type="ECO:0000256" key="1">
    <source>
        <dbReference type="SAM" id="SignalP"/>
    </source>
</evidence>
<dbReference type="OrthoDB" id="141198at2"/>
<dbReference type="HOGENOM" id="CLU_846477_0_0_0"/>
<comment type="caution">
    <text evidence="2">The sequence shown here is derived from an EMBL/GenBank/DDBJ whole genome shotgun (WGS) entry which is preliminary data.</text>
</comment>
<feature type="signal peptide" evidence="1">
    <location>
        <begin position="1"/>
        <end position="19"/>
    </location>
</feature>
<gene>
    <name evidence="2" type="ORF">OSCT_0144</name>
</gene>
<proteinExistence type="predicted"/>
<keyword evidence="3" id="KW-1185">Reference proteome</keyword>
<sequence>MRRLTVLLATIALVMTAFATPARAQSASMVVTPTSIQQGEYITLTLNGFKAEEVISFWLTLPDYSVDYVGDLVADDGTTIVYIGIPVSMPVGAYSVSARGNTSRLLATGSFEVNAASGRPATPGVSVTVEQELLPQGYCFDFAGEGYAAKEKISVWLRMPDGSVSDDGLETEFLSDADGTFGYYVCFGRLSAEGTYAFTAFGNTSNRTGIVEFELERGDYIEAPNDATLVVIPDQAEQLDVVTIIGTGFLPGEEISLWITLPNGVVLDMFSGITVDGSFQEEITLPPLPVGTHYISAYGHTSGIRAVATLELWPGDGN</sequence>
<dbReference type="AlphaFoldDB" id="E1I9Z3"/>
<protein>
    <submittedName>
        <fullName evidence="2">Uncharacterized protein</fullName>
    </submittedName>
</protein>
<evidence type="ECO:0000313" key="2">
    <source>
        <dbReference type="EMBL" id="EFO81995.1"/>
    </source>
</evidence>